<dbReference type="InterPro" id="IPR017937">
    <property type="entry name" value="Thioredoxin_CS"/>
</dbReference>
<dbReference type="OrthoDB" id="2121326at2759"/>
<dbReference type="CDD" id="cd02947">
    <property type="entry name" value="TRX_family"/>
    <property type="match status" value="1"/>
</dbReference>
<dbReference type="InterPro" id="IPR013766">
    <property type="entry name" value="Thioredoxin_domain"/>
</dbReference>
<evidence type="ECO:0000256" key="2">
    <source>
        <dbReference type="PIRSR" id="PIRSR000077-1"/>
    </source>
</evidence>
<dbReference type="PROSITE" id="PS00194">
    <property type="entry name" value="THIOREDOXIN_1"/>
    <property type="match status" value="1"/>
</dbReference>
<dbReference type="PROSITE" id="PS51352">
    <property type="entry name" value="THIOREDOXIN_2"/>
    <property type="match status" value="1"/>
</dbReference>
<feature type="site" description="Contributes to redox potential value" evidence="2">
    <location>
        <position position="24"/>
    </location>
</feature>
<dbReference type="Gene3D" id="3.40.30.10">
    <property type="entry name" value="Glutaredoxin"/>
    <property type="match status" value="1"/>
</dbReference>
<dbReference type="AlphaFoldDB" id="A0A4P9W503"/>
<feature type="non-terminal residue" evidence="5">
    <location>
        <position position="83"/>
    </location>
</feature>
<dbReference type="Pfam" id="PF00085">
    <property type="entry name" value="Thioredoxin"/>
    <property type="match status" value="1"/>
</dbReference>
<evidence type="ECO:0000256" key="1">
    <source>
        <dbReference type="ARBA" id="ARBA00023157"/>
    </source>
</evidence>
<feature type="site" description="Deprotonates C-terminal active site Cys" evidence="2">
    <location>
        <position position="17"/>
    </location>
</feature>
<dbReference type="PANTHER" id="PTHR46115">
    <property type="entry name" value="THIOREDOXIN-LIKE PROTEIN 1"/>
    <property type="match status" value="1"/>
</dbReference>
<protein>
    <submittedName>
        <fullName evidence="5">Thioredoxin-like protein</fullName>
    </submittedName>
</protein>
<evidence type="ECO:0000259" key="4">
    <source>
        <dbReference type="PROSITE" id="PS51352"/>
    </source>
</evidence>
<evidence type="ECO:0000313" key="5">
    <source>
        <dbReference type="EMBL" id="RKO87461.1"/>
    </source>
</evidence>
<dbReference type="InterPro" id="IPR005746">
    <property type="entry name" value="Thioredoxin"/>
</dbReference>
<dbReference type="Proteomes" id="UP000269721">
    <property type="component" value="Unassembled WGS sequence"/>
</dbReference>
<keyword evidence="3" id="KW-0676">Redox-active center</keyword>
<feature type="domain" description="Thioredoxin" evidence="4">
    <location>
        <begin position="1"/>
        <end position="83"/>
    </location>
</feature>
<proteinExistence type="predicted"/>
<feature type="site" description="Contributes to redox potential value" evidence="2">
    <location>
        <position position="25"/>
    </location>
</feature>
<dbReference type="SUPFAM" id="SSF52833">
    <property type="entry name" value="Thioredoxin-like"/>
    <property type="match status" value="1"/>
</dbReference>
<dbReference type="GO" id="GO:0015035">
    <property type="term" value="F:protein-disulfide reductase activity"/>
    <property type="evidence" value="ECO:0007669"/>
    <property type="project" value="InterPro"/>
</dbReference>
<accession>A0A4P9W503</accession>
<feature type="disulfide bond" description="Redox-active" evidence="3">
    <location>
        <begin position="23"/>
        <end position="26"/>
    </location>
</feature>
<sequence>DFDMLLGRAGDVPVIVDFYADWCGPCRTLAPVLKKVIEGNTSTFLVKVNVDAAEQVAAKYEISSLPTVAVFRNGRIEDKFIGS</sequence>
<name>A0A4P9W503_9FUNG</name>
<feature type="active site" description="Nucleophile" evidence="2">
    <location>
        <position position="26"/>
    </location>
</feature>
<evidence type="ECO:0000313" key="6">
    <source>
        <dbReference type="Proteomes" id="UP000269721"/>
    </source>
</evidence>
<gene>
    <name evidence="5" type="ORF">BDK51DRAFT_9657</name>
</gene>
<dbReference type="EMBL" id="KZ997404">
    <property type="protein sequence ID" value="RKO87461.1"/>
    <property type="molecule type" value="Genomic_DNA"/>
</dbReference>
<keyword evidence="1 3" id="KW-1015">Disulfide bond</keyword>
<feature type="non-terminal residue" evidence="5">
    <location>
        <position position="1"/>
    </location>
</feature>
<evidence type="ECO:0000256" key="3">
    <source>
        <dbReference type="PIRSR" id="PIRSR000077-4"/>
    </source>
</evidence>
<keyword evidence="6" id="KW-1185">Reference proteome</keyword>
<reference evidence="6" key="1">
    <citation type="journal article" date="2018" name="Nat. Microbiol.">
        <title>Leveraging single-cell genomics to expand the fungal tree of life.</title>
        <authorList>
            <person name="Ahrendt S.R."/>
            <person name="Quandt C.A."/>
            <person name="Ciobanu D."/>
            <person name="Clum A."/>
            <person name="Salamov A."/>
            <person name="Andreopoulos B."/>
            <person name="Cheng J.F."/>
            <person name="Woyke T."/>
            <person name="Pelin A."/>
            <person name="Henrissat B."/>
            <person name="Reynolds N.K."/>
            <person name="Benny G.L."/>
            <person name="Smith M.E."/>
            <person name="James T.Y."/>
            <person name="Grigoriev I.V."/>
        </authorList>
    </citation>
    <scope>NUCLEOTIDE SEQUENCE [LARGE SCALE GENOMIC DNA]</scope>
</reference>
<organism evidence="5 6">
    <name type="scientific">Blyttiomyces helicus</name>
    <dbReference type="NCBI Taxonomy" id="388810"/>
    <lineage>
        <taxon>Eukaryota</taxon>
        <taxon>Fungi</taxon>
        <taxon>Fungi incertae sedis</taxon>
        <taxon>Chytridiomycota</taxon>
        <taxon>Chytridiomycota incertae sedis</taxon>
        <taxon>Chytridiomycetes</taxon>
        <taxon>Chytridiomycetes incertae sedis</taxon>
        <taxon>Blyttiomyces</taxon>
    </lineage>
</organism>
<dbReference type="PIRSF" id="PIRSF000077">
    <property type="entry name" value="Thioredoxin"/>
    <property type="match status" value="1"/>
</dbReference>
<dbReference type="InterPro" id="IPR036249">
    <property type="entry name" value="Thioredoxin-like_sf"/>
</dbReference>
<feature type="active site" description="Nucleophile" evidence="2">
    <location>
        <position position="23"/>
    </location>
</feature>
<dbReference type="PRINTS" id="PR00421">
    <property type="entry name" value="THIOREDOXIN"/>
</dbReference>